<dbReference type="OrthoDB" id="9806170at2"/>
<keyword evidence="2 6" id="KW-0808">Transferase</keyword>
<comment type="caution">
    <text evidence="8">The sequence shown here is derived from an EMBL/GenBank/DDBJ whole genome shotgun (WGS) entry which is preliminary data.</text>
</comment>
<dbReference type="GO" id="GO:0004644">
    <property type="term" value="F:phosphoribosylglycinamide formyltransferase activity"/>
    <property type="evidence" value="ECO:0007669"/>
    <property type="project" value="UniProtKB-UniRule"/>
</dbReference>
<dbReference type="NCBIfam" id="TIGR00639">
    <property type="entry name" value="PurN"/>
    <property type="match status" value="1"/>
</dbReference>
<organism evidence="8 9">
    <name type="scientific">Thermodesulfovibrio aggregans</name>
    <dbReference type="NCBI Taxonomy" id="86166"/>
    <lineage>
        <taxon>Bacteria</taxon>
        <taxon>Pseudomonadati</taxon>
        <taxon>Nitrospirota</taxon>
        <taxon>Thermodesulfovibrionia</taxon>
        <taxon>Thermodesulfovibrionales</taxon>
        <taxon>Thermodesulfovibrionaceae</taxon>
        <taxon>Thermodesulfovibrio</taxon>
    </lineage>
</organism>
<dbReference type="RefSeq" id="WP_059175555.1">
    <property type="nucleotide sequence ID" value="NZ_BCNO01000001.1"/>
</dbReference>
<comment type="similarity">
    <text evidence="4 6">Belongs to the GART family.</text>
</comment>
<dbReference type="InterPro" id="IPR001555">
    <property type="entry name" value="GART_AS"/>
</dbReference>
<sequence length="216" mass="24260">MLKIGVLASGRGSNFQAIIDEIEAGKLQAKIEILIVDNPEAYAIERAKKHGIPYLYVNPKDFSSKEAFYEKIRDELLSKGVELVVLAGFMRIVKKPLLDAFPNRIMNIHPALLPSFPGLHGQKQAVDYGVRISGCTVHFVDEGVDTGPIIIQAAVPVHPEDTEESLSERILKLEHKIYPEAIRLFAEGRLKVEGRKVKILDYSLPEKYFTNPEIRE</sequence>
<dbReference type="CDD" id="cd08645">
    <property type="entry name" value="FMT_core_GART"/>
    <property type="match status" value="1"/>
</dbReference>
<feature type="binding site" evidence="6">
    <location>
        <begin position="90"/>
        <end position="93"/>
    </location>
    <ligand>
        <name>(6R)-10-formyltetrahydrofolate</name>
        <dbReference type="ChEBI" id="CHEBI:195366"/>
    </ligand>
</feature>
<protein>
    <recommendedName>
        <fullName evidence="6">Phosphoribosylglycinamide formyltransferase</fullName>
        <ecNumber evidence="6">2.1.2.2</ecNumber>
    </recommendedName>
    <alternativeName>
        <fullName evidence="6">5'-phosphoribosylglycinamide transformylase</fullName>
    </alternativeName>
    <alternativeName>
        <fullName evidence="6">GAR transformylase</fullName>
        <shortName evidence="6">GART</shortName>
    </alternativeName>
</protein>
<evidence type="ECO:0000256" key="2">
    <source>
        <dbReference type="ARBA" id="ARBA00022679"/>
    </source>
</evidence>
<dbReference type="UniPathway" id="UPA00074">
    <property type="reaction ID" value="UER00126"/>
</dbReference>
<proteinExistence type="inferred from homology"/>
<comment type="function">
    <text evidence="6">Catalyzes the transfer of a formyl group from 10-formyltetrahydrofolate to 5-phospho-ribosyl-glycinamide (GAR), producing 5-phospho-ribosyl-N-formylglycinamide (FGAR) and tetrahydrofolate.</text>
</comment>
<keyword evidence="9" id="KW-1185">Reference proteome</keyword>
<feature type="active site" description="Proton donor" evidence="6">
    <location>
        <position position="109"/>
    </location>
</feature>
<dbReference type="InterPro" id="IPR002376">
    <property type="entry name" value="Formyl_transf_N"/>
</dbReference>
<dbReference type="FunFam" id="3.40.50.170:FF:000007">
    <property type="entry name" value="Phosphoribosylglycinamide formyltransferase"/>
    <property type="match status" value="1"/>
</dbReference>
<dbReference type="PANTHER" id="PTHR43369">
    <property type="entry name" value="PHOSPHORIBOSYLGLYCINAMIDE FORMYLTRANSFERASE"/>
    <property type="match status" value="1"/>
</dbReference>
<dbReference type="InterPro" id="IPR036477">
    <property type="entry name" value="Formyl_transf_N_sf"/>
</dbReference>
<dbReference type="GO" id="GO:0006189">
    <property type="term" value="P:'de novo' IMP biosynthetic process"/>
    <property type="evidence" value="ECO:0007669"/>
    <property type="project" value="UniProtKB-UniRule"/>
</dbReference>
<evidence type="ECO:0000256" key="4">
    <source>
        <dbReference type="ARBA" id="ARBA00038440"/>
    </source>
</evidence>
<feature type="binding site" evidence="6">
    <location>
        <position position="65"/>
    </location>
    <ligand>
        <name>(6R)-10-formyltetrahydrofolate</name>
        <dbReference type="ChEBI" id="CHEBI:195366"/>
    </ligand>
</feature>
<dbReference type="PANTHER" id="PTHR43369:SF2">
    <property type="entry name" value="PHOSPHORIBOSYLGLYCINAMIDE FORMYLTRANSFERASE"/>
    <property type="match status" value="1"/>
</dbReference>
<dbReference type="Gene3D" id="3.40.50.170">
    <property type="entry name" value="Formyl transferase, N-terminal domain"/>
    <property type="match status" value="1"/>
</dbReference>
<feature type="domain" description="Formyl transferase N-terminal" evidence="7">
    <location>
        <begin position="3"/>
        <end position="182"/>
    </location>
</feature>
<accession>A0A0U9HQS9</accession>
<dbReference type="SUPFAM" id="SSF53328">
    <property type="entry name" value="Formyltransferase"/>
    <property type="match status" value="1"/>
</dbReference>
<evidence type="ECO:0000256" key="3">
    <source>
        <dbReference type="ARBA" id="ARBA00022755"/>
    </source>
</evidence>
<feature type="binding site" evidence="6">
    <location>
        <begin position="12"/>
        <end position="14"/>
    </location>
    <ligand>
        <name>N(1)-(5-phospho-beta-D-ribosyl)glycinamide</name>
        <dbReference type="ChEBI" id="CHEBI:143788"/>
    </ligand>
</feature>
<evidence type="ECO:0000313" key="8">
    <source>
        <dbReference type="EMBL" id="GAQ94074.1"/>
    </source>
</evidence>
<feature type="binding site" evidence="6">
    <location>
        <position position="107"/>
    </location>
    <ligand>
        <name>(6R)-10-formyltetrahydrofolate</name>
        <dbReference type="ChEBI" id="CHEBI:195366"/>
    </ligand>
</feature>
<reference evidence="9" key="1">
    <citation type="submission" date="2016-01" db="EMBL/GenBank/DDBJ databases">
        <title>Draft genome sequence of Thermodesulfovibrio aggregans strain TGE-P1.</title>
        <authorList>
            <person name="Sekiguchi Y."/>
            <person name="Ohashi A."/>
            <person name="Matsuura N."/>
            <person name="Tourlousse M.D."/>
        </authorList>
    </citation>
    <scope>NUCLEOTIDE SEQUENCE [LARGE SCALE GENOMIC DNA]</scope>
    <source>
        <strain evidence="9">TGE-P1</strain>
    </source>
</reference>
<dbReference type="STRING" id="86166.TAGGR_1246"/>
<comment type="catalytic activity">
    <reaction evidence="5 6">
        <text>N(1)-(5-phospho-beta-D-ribosyl)glycinamide + (6R)-10-formyltetrahydrofolate = N(2)-formyl-N(1)-(5-phospho-beta-D-ribosyl)glycinamide + (6S)-5,6,7,8-tetrahydrofolate + H(+)</text>
        <dbReference type="Rhea" id="RHEA:15053"/>
        <dbReference type="ChEBI" id="CHEBI:15378"/>
        <dbReference type="ChEBI" id="CHEBI:57453"/>
        <dbReference type="ChEBI" id="CHEBI:143788"/>
        <dbReference type="ChEBI" id="CHEBI:147286"/>
        <dbReference type="ChEBI" id="CHEBI:195366"/>
        <dbReference type="EC" id="2.1.2.2"/>
    </reaction>
</comment>
<dbReference type="Proteomes" id="UP000054976">
    <property type="component" value="Unassembled WGS sequence"/>
</dbReference>
<feature type="site" description="Raises pKa of active site His" evidence="6">
    <location>
        <position position="145"/>
    </location>
</feature>
<dbReference type="EMBL" id="BCNO01000001">
    <property type="protein sequence ID" value="GAQ94074.1"/>
    <property type="molecule type" value="Genomic_DNA"/>
</dbReference>
<comment type="pathway">
    <text evidence="1 6">Purine metabolism; IMP biosynthesis via de novo pathway; N(2)-formyl-N(1)-(5-phospho-D-ribosyl)glycinamide from N(1)-(5-phospho-D-ribosyl)glycinamide (10-formyl THF route): step 1/1.</text>
</comment>
<evidence type="ECO:0000313" key="9">
    <source>
        <dbReference type="Proteomes" id="UP000054976"/>
    </source>
</evidence>
<evidence type="ECO:0000256" key="5">
    <source>
        <dbReference type="ARBA" id="ARBA00047664"/>
    </source>
</evidence>
<name>A0A0U9HQS9_9BACT</name>
<keyword evidence="3 6" id="KW-0658">Purine biosynthesis</keyword>
<dbReference type="AlphaFoldDB" id="A0A0U9HQS9"/>
<evidence type="ECO:0000256" key="1">
    <source>
        <dbReference type="ARBA" id="ARBA00005054"/>
    </source>
</evidence>
<dbReference type="HAMAP" id="MF_01930">
    <property type="entry name" value="PurN"/>
    <property type="match status" value="1"/>
</dbReference>
<gene>
    <name evidence="6" type="primary">purN</name>
    <name evidence="8" type="ORF">TAGGR_1246</name>
</gene>
<evidence type="ECO:0000259" key="7">
    <source>
        <dbReference type="Pfam" id="PF00551"/>
    </source>
</evidence>
<evidence type="ECO:0000256" key="6">
    <source>
        <dbReference type="HAMAP-Rule" id="MF_01930"/>
    </source>
</evidence>
<dbReference type="GO" id="GO:0005829">
    <property type="term" value="C:cytosol"/>
    <property type="evidence" value="ECO:0007669"/>
    <property type="project" value="TreeGrafter"/>
</dbReference>
<dbReference type="PROSITE" id="PS00373">
    <property type="entry name" value="GART"/>
    <property type="match status" value="1"/>
</dbReference>
<dbReference type="EC" id="2.1.2.2" evidence="6"/>
<dbReference type="Pfam" id="PF00551">
    <property type="entry name" value="Formyl_trans_N"/>
    <property type="match status" value="1"/>
</dbReference>
<dbReference type="InterPro" id="IPR004607">
    <property type="entry name" value="GART"/>
</dbReference>